<evidence type="ECO:0000313" key="1">
    <source>
        <dbReference type="EMBL" id="KAF2562806.1"/>
    </source>
</evidence>
<dbReference type="AlphaFoldDB" id="A0A8S9I159"/>
<organism evidence="1">
    <name type="scientific">Brassica cretica</name>
    <name type="common">Mustard</name>
    <dbReference type="NCBI Taxonomy" id="69181"/>
    <lineage>
        <taxon>Eukaryota</taxon>
        <taxon>Viridiplantae</taxon>
        <taxon>Streptophyta</taxon>
        <taxon>Embryophyta</taxon>
        <taxon>Tracheophyta</taxon>
        <taxon>Spermatophyta</taxon>
        <taxon>Magnoliopsida</taxon>
        <taxon>eudicotyledons</taxon>
        <taxon>Gunneridae</taxon>
        <taxon>Pentapetalae</taxon>
        <taxon>rosids</taxon>
        <taxon>malvids</taxon>
        <taxon>Brassicales</taxon>
        <taxon>Brassicaceae</taxon>
        <taxon>Brassiceae</taxon>
        <taxon>Brassica</taxon>
    </lineage>
</organism>
<name>A0A8S9I159_BRACR</name>
<dbReference type="EMBL" id="QGKY02001250">
    <property type="protein sequence ID" value="KAF2562806.1"/>
    <property type="molecule type" value="Genomic_DNA"/>
</dbReference>
<gene>
    <name evidence="1" type="ORF">F2Q70_00015301</name>
</gene>
<comment type="caution">
    <text evidence="1">The sequence shown here is derived from an EMBL/GenBank/DDBJ whole genome shotgun (WGS) entry which is preliminary data.</text>
</comment>
<sequence length="155" mass="17241">MALQYISHSDPTERQARITRVQQSLQPGFGDSDDRAPLISHDINKGKGHVFNFQDQDRPVKRAALTGERPGFLGTAMRFGNECVGLPVVNQEASSSSSLGPTVFRVGDCSGTHSARDTEGMKSSCRRPQRWKRTCNQKLNVQVQPVGNKLWEMTR</sequence>
<protein>
    <submittedName>
        <fullName evidence="1">Uncharacterized protein</fullName>
    </submittedName>
</protein>
<accession>A0A8S9I159</accession>
<reference evidence="1" key="1">
    <citation type="submission" date="2019-12" db="EMBL/GenBank/DDBJ databases">
        <title>Genome sequencing and annotation of Brassica cretica.</title>
        <authorList>
            <person name="Studholme D.J."/>
            <person name="Sarris P.F."/>
        </authorList>
    </citation>
    <scope>NUCLEOTIDE SEQUENCE</scope>
    <source>
        <strain evidence="1">PFS-102/07</strain>
        <tissue evidence="1">Leaf</tissue>
    </source>
</reference>
<proteinExistence type="predicted"/>